<dbReference type="EMBL" id="MRZV01000869">
    <property type="protein sequence ID" value="PIK43159.1"/>
    <property type="molecule type" value="Genomic_DNA"/>
</dbReference>
<name>A0A2G8K5E7_STIJA</name>
<dbReference type="Pfam" id="PF13896">
    <property type="entry name" value="Glyco_transf_49"/>
    <property type="match status" value="1"/>
</dbReference>
<comment type="subcellular location">
    <subcellularLocation>
        <location evidence="1">Golgi apparatus membrane</location>
        <topology evidence="1">Single-pass type II membrane protein</topology>
    </subcellularLocation>
</comment>
<dbReference type="STRING" id="307972.A0A2G8K5E7"/>
<evidence type="ECO:0000256" key="4">
    <source>
        <dbReference type="ARBA" id="ARBA00022692"/>
    </source>
</evidence>
<dbReference type="Proteomes" id="UP000230750">
    <property type="component" value="Unassembled WGS sequence"/>
</dbReference>
<dbReference type="PANTHER" id="PTHR12270:SF25">
    <property type="entry name" value="GLYCOSYLTRANSFERASE-LIKE PROTEIN LARGE"/>
    <property type="match status" value="1"/>
</dbReference>
<evidence type="ECO:0000256" key="7">
    <source>
        <dbReference type="ARBA" id="ARBA00023034"/>
    </source>
</evidence>
<dbReference type="OrthoDB" id="411524at2759"/>
<proteinExistence type="predicted"/>
<dbReference type="InterPro" id="IPR002495">
    <property type="entry name" value="Glyco_trans_8"/>
</dbReference>
<keyword evidence="4" id="KW-0812">Transmembrane</keyword>
<keyword evidence="7" id="KW-0333">Golgi apparatus</keyword>
<dbReference type="GO" id="GO:0015020">
    <property type="term" value="F:glucuronosyltransferase activity"/>
    <property type="evidence" value="ECO:0007669"/>
    <property type="project" value="TreeGrafter"/>
</dbReference>
<protein>
    <submittedName>
        <fullName evidence="10">Putative glycosyltransferase-like protein LARGE1-like</fullName>
    </submittedName>
</protein>
<reference evidence="10 11" key="1">
    <citation type="journal article" date="2017" name="PLoS Biol.">
        <title>The sea cucumber genome provides insights into morphological evolution and visceral regeneration.</title>
        <authorList>
            <person name="Zhang X."/>
            <person name="Sun L."/>
            <person name="Yuan J."/>
            <person name="Sun Y."/>
            <person name="Gao Y."/>
            <person name="Zhang L."/>
            <person name="Li S."/>
            <person name="Dai H."/>
            <person name="Hamel J.F."/>
            <person name="Liu C."/>
            <person name="Yu Y."/>
            <person name="Liu S."/>
            <person name="Lin W."/>
            <person name="Guo K."/>
            <person name="Jin S."/>
            <person name="Xu P."/>
            <person name="Storey K.B."/>
            <person name="Huan P."/>
            <person name="Zhang T."/>
            <person name="Zhou Y."/>
            <person name="Zhang J."/>
            <person name="Lin C."/>
            <person name="Li X."/>
            <person name="Xing L."/>
            <person name="Huo D."/>
            <person name="Sun M."/>
            <person name="Wang L."/>
            <person name="Mercier A."/>
            <person name="Li F."/>
            <person name="Yang H."/>
            <person name="Xiang J."/>
        </authorList>
    </citation>
    <scope>NUCLEOTIDE SEQUENCE [LARGE SCALE GENOMIC DNA]</scope>
    <source>
        <strain evidence="10">Shaxun</strain>
        <tissue evidence="10">Muscle</tissue>
    </source>
</reference>
<accession>A0A2G8K5E7</accession>
<dbReference type="Pfam" id="PF01501">
    <property type="entry name" value="Glyco_transf_8"/>
    <property type="match status" value="1"/>
</dbReference>
<evidence type="ECO:0000256" key="6">
    <source>
        <dbReference type="ARBA" id="ARBA00022989"/>
    </source>
</evidence>
<dbReference type="AlphaFoldDB" id="A0A2G8K5E7"/>
<dbReference type="PANTHER" id="PTHR12270">
    <property type="entry name" value="GLYCOSYLTRANSFERASE-RELATED"/>
    <property type="match status" value="1"/>
</dbReference>
<evidence type="ECO:0000313" key="11">
    <source>
        <dbReference type="Proteomes" id="UP000230750"/>
    </source>
</evidence>
<evidence type="ECO:0000256" key="9">
    <source>
        <dbReference type="ARBA" id="ARBA00023180"/>
    </source>
</evidence>
<dbReference type="CDD" id="cd06431">
    <property type="entry name" value="GT8_LARGE_C"/>
    <property type="match status" value="1"/>
</dbReference>
<organism evidence="10 11">
    <name type="scientific">Stichopus japonicus</name>
    <name type="common">Sea cucumber</name>
    <dbReference type="NCBI Taxonomy" id="307972"/>
    <lineage>
        <taxon>Eukaryota</taxon>
        <taxon>Metazoa</taxon>
        <taxon>Echinodermata</taxon>
        <taxon>Eleutherozoa</taxon>
        <taxon>Echinozoa</taxon>
        <taxon>Holothuroidea</taxon>
        <taxon>Aspidochirotacea</taxon>
        <taxon>Aspidochirotida</taxon>
        <taxon>Stichopodidae</taxon>
        <taxon>Apostichopus</taxon>
    </lineage>
</organism>
<dbReference type="InterPro" id="IPR029044">
    <property type="entry name" value="Nucleotide-diphossugar_trans"/>
</dbReference>
<keyword evidence="5" id="KW-0735">Signal-anchor</keyword>
<keyword evidence="9" id="KW-0325">Glycoprotein</keyword>
<keyword evidence="3 10" id="KW-0808">Transferase</keyword>
<evidence type="ECO:0000256" key="5">
    <source>
        <dbReference type="ARBA" id="ARBA00022968"/>
    </source>
</evidence>
<evidence type="ECO:0000313" key="10">
    <source>
        <dbReference type="EMBL" id="PIK43159.1"/>
    </source>
</evidence>
<dbReference type="FunFam" id="3.90.550.10:FF:000016">
    <property type="entry name" value="LARGE xylosyl- and glucuronyltransferase 2"/>
    <property type="match status" value="1"/>
</dbReference>
<dbReference type="GO" id="GO:0035269">
    <property type="term" value="P:protein O-linked glycosylation via mannose"/>
    <property type="evidence" value="ECO:0007669"/>
    <property type="project" value="TreeGrafter"/>
</dbReference>
<dbReference type="InterPro" id="IPR051292">
    <property type="entry name" value="Xyl/GlcA_transferase"/>
</dbReference>
<dbReference type="FunFam" id="3.90.550.10:FF:000229">
    <property type="entry name" value="Glycosyltransferase-like protein LARGE"/>
    <property type="match status" value="1"/>
</dbReference>
<dbReference type="GO" id="GO:0000139">
    <property type="term" value="C:Golgi membrane"/>
    <property type="evidence" value="ECO:0007669"/>
    <property type="project" value="UniProtKB-SubCell"/>
</dbReference>
<keyword evidence="6" id="KW-1133">Transmembrane helix</keyword>
<dbReference type="Gene3D" id="3.90.550.10">
    <property type="entry name" value="Spore Coat Polysaccharide Biosynthesis Protein SpsA, Chain A"/>
    <property type="match status" value="2"/>
</dbReference>
<keyword evidence="11" id="KW-1185">Reference proteome</keyword>
<gene>
    <name evidence="10" type="ORF">BSL78_19975</name>
</gene>
<evidence type="ECO:0000256" key="1">
    <source>
        <dbReference type="ARBA" id="ARBA00004323"/>
    </source>
</evidence>
<sequence length="697" mass="81200">MILKKQLSLSQSQVEQMKMMGSMQSDLKTNVNKSGFISPNCPNAEPSVPKCECYGQVENGDGIASNEIFLLGSCEFDSWPAKVIHISIVCAGYNASREVVILIKSILFYRKNPLHIHFISDERAKHVLGHLFRSWDVPGLKYSFYMAEDYKADVDWIPNRHYSGLYGLMKLVLTKVLPLDLEKTIVLDTDITFATDIAELWQLFRKLGTREAIGLVENQSDWYLGTLWKRHKPWPAKGRGFNTGVMLFDLRKLRDLNWMQMWRLTAEKELMNLLATSLADQDIINALIKKHDYLVHSLPCAWNVQLSDNTRSELCYTEVNDLKAIHWNSPYKLNVKNKHVEFFRNLYLTFLEYDGNLLRRELFGCEAGKGNSTFQEQLDNLDEEDICYEFRREKILLHRSHLYYLDYNYTPEPNDVTLVAQLSIDRLQMLESICKHWDGPISLALYISDGEAQRFLDYALNSETLQARKNVGYHIVYKDGQFYPVNYLRNVALKQVQTEYIFLTDVDFLPMKGLHANLKKQVMNQNMENTKKALIVPAFETLRYRLDFPKTKSEVIHQLNLGTLLTFRYHVWPKGHAPTNFAKWRTAITPYTVQWEADFEPYIVIRKDCPHYDTRFVGFGWNKVSHIMEVDAQGYEFVVLPNAFIIHMPHTPSFDIAKFRSSETYRTCLQTLKEEFQRDLSKKYGFAALKYMAVGNR</sequence>
<keyword evidence="2" id="KW-0328">Glycosyltransferase</keyword>
<evidence type="ECO:0000256" key="8">
    <source>
        <dbReference type="ARBA" id="ARBA00023136"/>
    </source>
</evidence>
<comment type="caution">
    <text evidence="10">The sequence shown here is derived from an EMBL/GenBank/DDBJ whole genome shotgun (WGS) entry which is preliminary data.</text>
</comment>
<dbReference type="SUPFAM" id="SSF53448">
    <property type="entry name" value="Nucleotide-diphospho-sugar transferases"/>
    <property type="match status" value="2"/>
</dbReference>
<keyword evidence="8" id="KW-0472">Membrane</keyword>
<evidence type="ECO:0000256" key="2">
    <source>
        <dbReference type="ARBA" id="ARBA00022676"/>
    </source>
</evidence>
<dbReference type="GO" id="GO:0042285">
    <property type="term" value="F:xylosyltransferase activity"/>
    <property type="evidence" value="ECO:0007669"/>
    <property type="project" value="UniProtKB-ARBA"/>
</dbReference>
<evidence type="ECO:0000256" key="3">
    <source>
        <dbReference type="ARBA" id="ARBA00022679"/>
    </source>
</evidence>